<dbReference type="PANTHER" id="PTHR46696:SF6">
    <property type="entry name" value="P450, PUTATIVE (EUROFUNG)-RELATED"/>
    <property type="match status" value="1"/>
</dbReference>
<organism evidence="2 3">
    <name type="scientific">Sphingomonas tabacisoli</name>
    <dbReference type="NCBI Taxonomy" id="2249466"/>
    <lineage>
        <taxon>Bacteria</taxon>
        <taxon>Pseudomonadati</taxon>
        <taxon>Pseudomonadota</taxon>
        <taxon>Alphaproteobacteria</taxon>
        <taxon>Sphingomonadales</taxon>
        <taxon>Sphingomonadaceae</taxon>
        <taxon>Sphingomonas</taxon>
    </lineage>
</organism>
<protein>
    <submittedName>
        <fullName evidence="2">Cytochrome P450</fullName>
    </submittedName>
</protein>
<comment type="caution">
    <text evidence="2">The sequence shown here is derived from an EMBL/GenBank/DDBJ whole genome shotgun (WGS) entry which is preliminary data.</text>
</comment>
<reference evidence="3" key="1">
    <citation type="journal article" date="2019" name="Int. J. Syst. Evol. Microbiol.">
        <title>The Global Catalogue of Microorganisms (GCM) 10K type strain sequencing project: providing services to taxonomists for standard genome sequencing and annotation.</title>
        <authorList>
            <consortium name="The Broad Institute Genomics Platform"/>
            <consortium name="The Broad Institute Genome Sequencing Center for Infectious Disease"/>
            <person name="Wu L."/>
            <person name="Ma J."/>
        </authorList>
    </citation>
    <scope>NUCLEOTIDE SEQUENCE [LARGE SCALE GENOMIC DNA]</scope>
    <source>
        <strain evidence="3">CGMCC 1.16275</strain>
    </source>
</reference>
<dbReference type="InterPro" id="IPR001128">
    <property type="entry name" value="Cyt_P450"/>
</dbReference>
<dbReference type="SUPFAM" id="SSF48264">
    <property type="entry name" value="Cytochrome P450"/>
    <property type="match status" value="1"/>
</dbReference>
<dbReference type="PRINTS" id="PR00385">
    <property type="entry name" value="P450"/>
</dbReference>
<dbReference type="CDD" id="cd11035">
    <property type="entry name" value="P450cam-like"/>
    <property type="match status" value="1"/>
</dbReference>
<dbReference type="Gene3D" id="1.10.630.10">
    <property type="entry name" value="Cytochrome P450"/>
    <property type="match status" value="1"/>
</dbReference>
<evidence type="ECO:0000313" key="2">
    <source>
        <dbReference type="EMBL" id="MFD1613271.1"/>
    </source>
</evidence>
<evidence type="ECO:0000256" key="1">
    <source>
        <dbReference type="ARBA" id="ARBA00010617"/>
    </source>
</evidence>
<dbReference type="PRINTS" id="PR00359">
    <property type="entry name" value="BP450"/>
</dbReference>
<dbReference type="Proteomes" id="UP001597115">
    <property type="component" value="Unassembled WGS sequence"/>
</dbReference>
<accession>A0ABW4I5L5</accession>
<proteinExistence type="inferred from homology"/>
<dbReference type="PANTHER" id="PTHR46696">
    <property type="entry name" value="P450, PUTATIVE (EUROFUNG)-RELATED"/>
    <property type="match status" value="1"/>
</dbReference>
<evidence type="ECO:0000313" key="3">
    <source>
        <dbReference type="Proteomes" id="UP001597115"/>
    </source>
</evidence>
<comment type="similarity">
    <text evidence="1">Belongs to the cytochrome P450 family.</text>
</comment>
<dbReference type="InterPro" id="IPR036396">
    <property type="entry name" value="Cyt_P450_sf"/>
</dbReference>
<sequence>MRIDPANPVPPTVIRRMGMDQVPDHVPRELIRSAGIAYGADFLKAPHAYMANLHNTMPPIWYDVGAFGNSWALIKHEDAIFALRHAELFSTEDATPFPRNPDDYFYFIPIEIDPPDHRKYRNIVDPLVSPQGVLRLEERIRALANELIDGFIDTGECAFDDAFGRPLPVLVFLDLMGLPRAMCDTFVEWAMALLHSNDRAIMAETMQTISAYLNEAIADKRANPDEGMISRIALAEFDGQPLSEKEVFGFVVFLFIAGLDTVFATLNNIWVWLAENPDRRAEMIADPDNINAQVEELLRVHSVTFSGRTVAQDTELRGIKMRKGDKVMSILPACNFDPEVFPDPTKVDFHRPKKIILAFTVGVHSCMGAHLARLEIKIALQEWLRRIPNFQLKSGTEIEYRPGGVVGPEHVPLVWAKS</sequence>
<name>A0ABW4I5L5_9SPHN</name>
<dbReference type="RefSeq" id="WP_380891194.1">
    <property type="nucleotide sequence ID" value="NZ_JBHUDY010000002.1"/>
</dbReference>
<dbReference type="InterPro" id="IPR002397">
    <property type="entry name" value="Cyt_P450_B"/>
</dbReference>
<gene>
    <name evidence="2" type="ORF">ACFSCW_15805</name>
</gene>
<dbReference type="Pfam" id="PF00067">
    <property type="entry name" value="p450"/>
    <property type="match status" value="1"/>
</dbReference>
<keyword evidence="3" id="KW-1185">Reference proteome</keyword>
<dbReference type="EMBL" id="JBHUDY010000002">
    <property type="protein sequence ID" value="MFD1613271.1"/>
    <property type="molecule type" value="Genomic_DNA"/>
</dbReference>